<organism evidence="1 2">
    <name type="scientific">Vitis vinifera</name>
    <name type="common">Grape</name>
    <dbReference type="NCBI Taxonomy" id="29760"/>
    <lineage>
        <taxon>Eukaryota</taxon>
        <taxon>Viridiplantae</taxon>
        <taxon>Streptophyta</taxon>
        <taxon>Embryophyta</taxon>
        <taxon>Tracheophyta</taxon>
        <taxon>Spermatophyta</taxon>
        <taxon>Magnoliopsida</taxon>
        <taxon>eudicotyledons</taxon>
        <taxon>Gunneridae</taxon>
        <taxon>Pentapetalae</taxon>
        <taxon>rosids</taxon>
        <taxon>Vitales</taxon>
        <taxon>Vitaceae</taxon>
        <taxon>Viteae</taxon>
        <taxon>Vitis</taxon>
    </lineage>
</organism>
<dbReference type="Proteomes" id="UP000288805">
    <property type="component" value="Unassembled WGS sequence"/>
</dbReference>
<sequence length="77" mass="8667">MANHGTDEKRDQICLLTIDKGGKEDRGAITAENQDTPRRLAGKYMANQQIGNHLIVRMIEKVEGILSQMKIIQHPLN</sequence>
<name>A0A438CC74_VITVI</name>
<accession>A0A438CC74</accession>
<reference evidence="1 2" key="1">
    <citation type="journal article" date="2018" name="PLoS Genet.">
        <title>Population sequencing reveals clonal diversity and ancestral inbreeding in the grapevine cultivar Chardonnay.</title>
        <authorList>
            <person name="Roach M.J."/>
            <person name="Johnson D.L."/>
            <person name="Bohlmann J."/>
            <person name="van Vuuren H.J."/>
            <person name="Jones S.J."/>
            <person name="Pretorius I.S."/>
            <person name="Schmidt S.A."/>
            <person name="Borneman A.R."/>
        </authorList>
    </citation>
    <scope>NUCLEOTIDE SEQUENCE [LARGE SCALE GENOMIC DNA]</scope>
    <source>
        <strain evidence="2">cv. Chardonnay</strain>
        <tissue evidence="1">Leaf</tissue>
    </source>
</reference>
<protein>
    <submittedName>
        <fullName evidence="1">Uncharacterized protein</fullName>
    </submittedName>
</protein>
<dbReference type="AlphaFoldDB" id="A0A438CC74"/>
<proteinExistence type="predicted"/>
<comment type="caution">
    <text evidence="1">The sequence shown here is derived from an EMBL/GenBank/DDBJ whole genome shotgun (WGS) entry which is preliminary data.</text>
</comment>
<evidence type="ECO:0000313" key="2">
    <source>
        <dbReference type="Proteomes" id="UP000288805"/>
    </source>
</evidence>
<evidence type="ECO:0000313" key="1">
    <source>
        <dbReference type="EMBL" id="RVW20850.1"/>
    </source>
</evidence>
<dbReference type="EMBL" id="QGNW01002333">
    <property type="protein sequence ID" value="RVW20850.1"/>
    <property type="molecule type" value="Genomic_DNA"/>
</dbReference>
<gene>
    <name evidence="1" type="ORF">CK203_112611</name>
</gene>